<evidence type="ECO:0008006" key="3">
    <source>
        <dbReference type="Google" id="ProtNLM"/>
    </source>
</evidence>
<gene>
    <name evidence="1" type="ORF">ABMA27_003071</name>
</gene>
<keyword evidence="2" id="KW-1185">Reference proteome</keyword>
<protein>
    <recommendedName>
        <fullName evidence="3">Transposase</fullName>
    </recommendedName>
</protein>
<dbReference type="SUPFAM" id="SSF53098">
    <property type="entry name" value="Ribonuclease H-like"/>
    <property type="match status" value="1"/>
</dbReference>
<comment type="caution">
    <text evidence="1">The sequence shown here is derived from an EMBL/GenBank/DDBJ whole genome shotgun (WGS) entry which is preliminary data.</text>
</comment>
<dbReference type="PANTHER" id="PTHR37162">
    <property type="entry name" value="HAT FAMILY DIMERISATION DOMAINCONTAINING PROTEIN-RELATED"/>
    <property type="match status" value="1"/>
</dbReference>
<dbReference type="Proteomes" id="UP001549920">
    <property type="component" value="Unassembled WGS sequence"/>
</dbReference>
<evidence type="ECO:0000313" key="2">
    <source>
        <dbReference type="Proteomes" id="UP001549920"/>
    </source>
</evidence>
<evidence type="ECO:0000313" key="1">
    <source>
        <dbReference type="EMBL" id="KAL0879292.1"/>
    </source>
</evidence>
<dbReference type="InterPro" id="IPR012337">
    <property type="entry name" value="RNaseH-like_sf"/>
</dbReference>
<dbReference type="EMBL" id="JBEUOH010000014">
    <property type="protein sequence ID" value="KAL0879292.1"/>
    <property type="molecule type" value="Genomic_DNA"/>
</dbReference>
<accession>A0ABR3HRW0</accession>
<organism evidence="1 2">
    <name type="scientific">Loxostege sticticalis</name>
    <name type="common">Beet webworm moth</name>
    <dbReference type="NCBI Taxonomy" id="481309"/>
    <lineage>
        <taxon>Eukaryota</taxon>
        <taxon>Metazoa</taxon>
        <taxon>Ecdysozoa</taxon>
        <taxon>Arthropoda</taxon>
        <taxon>Hexapoda</taxon>
        <taxon>Insecta</taxon>
        <taxon>Pterygota</taxon>
        <taxon>Neoptera</taxon>
        <taxon>Endopterygota</taxon>
        <taxon>Lepidoptera</taxon>
        <taxon>Glossata</taxon>
        <taxon>Ditrysia</taxon>
        <taxon>Pyraloidea</taxon>
        <taxon>Crambidae</taxon>
        <taxon>Pyraustinae</taxon>
        <taxon>Loxostege</taxon>
    </lineage>
</organism>
<name>A0ABR3HRW0_LOXSC</name>
<proteinExistence type="predicted"/>
<reference evidence="1 2" key="1">
    <citation type="submission" date="2024-06" db="EMBL/GenBank/DDBJ databases">
        <title>A chromosome-level genome assembly of beet webworm, Loxostege sticticalis.</title>
        <authorList>
            <person name="Zhang Y."/>
        </authorList>
    </citation>
    <scope>NUCLEOTIDE SEQUENCE [LARGE SCALE GENOMIC DNA]</scope>
    <source>
        <strain evidence="1">AQ026</strain>
        <tissue evidence="1">Whole body</tissue>
    </source>
</reference>
<dbReference type="PANTHER" id="PTHR37162:SF1">
    <property type="entry name" value="BED-TYPE DOMAIN-CONTAINING PROTEIN"/>
    <property type="match status" value="1"/>
</dbReference>
<sequence length="618" mass="70840">MPPKYSQHYLLEWEKMVDFKDWLQPVGNDTTKAYCKYCKCEIIAKVACLKLHFLSAKHKKSIEPAKSQRTINFPKEKRDLNTQTAESSLAMFVCAHCSIMAVDHLSELCKHRFGDSKSGYLRIHRTKCTNIIKNILAPHFVQEIVSDLGVQEYSLLLDESTDISVSKMLGVSIRYVSIRYFSRSLKTVISTFLGLVEIEDGTANSIVNDNATVMTGTNNGLHALLKYATGNDNLVLVHCVCHSLQLALSHASEGTLPRNVEFLIRETYNWFRHSSNRRLYYKSIYQTINCGSEPLLIPQMCNTQWISIEPAVNRIPEQWVELKLLFEVARCDHHCYMAETLYNMYNDPVNHLYLLYLKPVLAEVQVGNKLFESNNVDPTKLYKDLCALVQSTSRRILNPTATVDIFTQNIDSYLDPKPFMGYVFETKLREYNLQPEVENHLRQRCLQFILLDDRFGAVVKKLATTPEVAETLKVIKPSIIDIAQEFRVDASTIDKLMSQWRNIVHIKWQCTSSTMDFWNKVIDYKDAAVFSQITYLVKTKLRNRLSVSTLNAILYVRFGLKRAGKCCYSYTVPDNVLRSIGTKECYNSLDNDASASTSTYTPADEDQDINILFKNIVD</sequence>